<dbReference type="PANTHER" id="PTHR43304">
    <property type="entry name" value="PHYTOCHROME-LIKE PROTEIN CPH1"/>
    <property type="match status" value="1"/>
</dbReference>
<evidence type="ECO:0000313" key="15">
    <source>
        <dbReference type="EMBL" id="TQD38509.1"/>
    </source>
</evidence>
<dbReference type="InterPro" id="IPR004358">
    <property type="entry name" value="Sig_transdc_His_kin-like_C"/>
</dbReference>
<dbReference type="Pfam" id="PF02518">
    <property type="entry name" value="HATPase_c"/>
    <property type="match status" value="1"/>
</dbReference>
<evidence type="ECO:0000256" key="7">
    <source>
        <dbReference type="ARBA" id="ARBA00022777"/>
    </source>
</evidence>
<dbReference type="Gene3D" id="3.30.450.20">
    <property type="entry name" value="PAS domain"/>
    <property type="match status" value="2"/>
</dbReference>
<keyword evidence="7" id="KW-0418">Kinase</keyword>
<evidence type="ECO:0000259" key="13">
    <source>
        <dbReference type="PROSITE" id="PS50113"/>
    </source>
</evidence>
<evidence type="ECO:0000256" key="5">
    <source>
        <dbReference type="ARBA" id="ARBA00022679"/>
    </source>
</evidence>
<evidence type="ECO:0000259" key="14">
    <source>
        <dbReference type="PROSITE" id="PS50839"/>
    </source>
</evidence>
<keyword evidence="5" id="KW-0808">Transferase</keyword>
<dbReference type="SMART" id="SM00091">
    <property type="entry name" value="PAS"/>
    <property type="match status" value="2"/>
</dbReference>
<dbReference type="EC" id="2.7.13.3" evidence="3"/>
<dbReference type="Pfam" id="PF08447">
    <property type="entry name" value="PAS_3"/>
    <property type="match status" value="1"/>
</dbReference>
<reference evidence="15 16" key="1">
    <citation type="submission" date="2019-06" db="EMBL/GenBank/DDBJ databases">
        <title>Flavibacter putida gen. nov., sp. nov., a novel marine bacterium of the family Flavobacteriaceae isolated from coastal seawater.</title>
        <authorList>
            <person name="Feng X."/>
        </authorList>
    </citation>
    <scope>NUCLEOTIDE SEQUENCE [LARGE SCALE GENOMIC DNA]</scope>
    <source>
        <strain evidence="15 16">PLHSN227</strain>
    </source>
</reference>
<proteinExistence type="predicted"/>
<dbReference type="InterPro" id="IPR036890">
    <property type="entry name" value="HATPase_C_sf"/>
</dbReference>
<dbReference type="SUPFAM" id="SSF55785">
    <property type="entry name" value="PYP-like sensor domain (PAS domain)"/>
    <property type="match status" value="2"/>
</dbReference>
<dbReference type="InterPro" id="IPR035965">
    <property type="entry name" value="PAS-like_dom_sf"/>
</dbReference>
<dbReference type="InterPro" id="IPR006189">
    <property type="entry name" value="CHASE_dom"/>
</dbReference>
<dbReference type="Gene3D" id="3.30.450.350">
    <property type="entry name" value="CHASE domain"/>
    <property type="match status" value="1"/>
</dbReference>
<keyword evidence="9 10" id="KW-0472">Membrane</keyword>
<dbReference type="InterPro" id="IPR005467">
    <property type="entry name" value="His_kinase_dom"/>
</dbReference>
<feature type="domain" description="PAC" evidence="13">
    <location>
        <begin position="493"/>
        <end position="545"/>
    </location>
</feature>
<evidence type="ECO:0000256" key="1">
    <source>
        <dbReference type="ARBA" id="ARBA00000085"/>
    </source>
</evidence>
<evidence type="ECO:0000256" key="9">
    <source>
        <dbReference type="ARBA" id="ARBA00023136"/>
    </source>
</evidence>
<dbReference type="PROSITE" id="PS50109">
    <property type="entry name" value="HIS_KIN"/>
    <property type="match status" value="1"/>
</dbReference>
<evidence type="ECO:0000256" key="8">
    <source>
        <dbReference type="ARBA" id="ARBA00022989"/>
    </source>
</evidence>
<dbReference type="PROSITE" id="PS50113">
    <property type="entry name" value="PAC"/>
    <property type="match status" value="1"/>
</dbReference>
<accession>A0A507ZMM1</accession>
<dbReference type="PRINTS" id="PR00344">
    <property type="entry name" value="BCTRLSENSOR"/>
</dbReference>
<dbReference type="PROSITE" id="PS50112">
    <property type="entry name" value="PAS"/>
    <property type="match status" value="1"/>
</dbReference>
<dbReference type="Pfam" id="PF13188">
    <property type="entry name" value="PAS_8"/>
    <property type="match status" value="1"/>
</dbReference>
<evidence type="ECO:0000256" key="10">
    <source>
        <dbReference type="SAM" id="Phobius"/>
    </source>
</evidence>
<dbReference type="RefSeq" id="WP_141421936.1">
    <property type="nucleotide sequence ID" value="NZ_VIAR01000008.1"/>
</dbReference>
<feature type="domain" description="CHASE" evidence="14">
    <location>
        <begin position="109"/>
        <end position="195"/>
    </location>
</feature>
<dbReference type="Gene3D" id="3.30.565.10">
    <property type="entry name" value="Histidine kinase-like ATPase, C-terminal domain"/>
    <property type="match status" value="1"/>
</dbReference>
<feature type="transmembrane region" description="Helical" evidence="10">
    <location>
        <begin position="21"/>
        <end position="39"/>
    </location>
</feature>
<dbReference type="InterPro" id="IPR042240">
    <property type="entry name" value="CHASE_sf"/>
</dbReference>
<keyword evidence="4" id="KW-0597">Phosphoprotein</keyword>
<dbReference type="InterPro" id="IPR000014">
    <property type="entry name" value="PAS"/>
</dbReference>
<dbReference type="InterPro" id="IPR003594">
    <property type="entry name" value="HATPase_dom"/>
</dbReference>
<dbReference type="Gene3D" id="1.10.287.130">
    <property type="match status" value="1"/>
</dbReference>
<sequence>MRTFFKKVNTWFLKNPAKAGLSAFLFMLLIALIISFLKFKNTKALRLTKEEQIATVIKQNIEQSLNAAYSAVLTLSISIEENGEVKEFEEISKKLLKANPNLSVTQLVPNGVIKHIYPLHKNEAAYNYNLFDETFDRISAENAIEKNDVYFVGPIDLVQGGKGIIARLPISRKGKFWGFTAVVIRLEKLIETAGIPHFNGEKMHLQIVSPHLVSKQPIYLLDSSTKINYDHAQKLDIKRTNWSLYVWHNNYNFAWAETIPYFVSGFLLALLCGFLVQKLLKKPAKLQKRISDQASKLLDSEIKFKSIFEQAGLGIALVNSSTGQIKLANKRLAEMLGKNKTELQDLVLQDLCIDIAHKKLIHKSKNKFICDLKTNCEKKRITAKITNSPLNTLQHKKTHIAIIEDITEKRKAEQRLIDLQKLMGMAIRISKLGFWEYNLASDSSIWSDRLFEIFGIDSSTVLNREFINEFIHPNDLALYKKELDKIIKSSGTSTFEFRIINSAKEIKHLLTRVECRTNQIGEVTRLRGITMDITQEKKVERELQNSYQTVLAQNKRLLNFSYIVSHNLRSHTSNIQGILSLLQEDLQKPERIEMYGLLREVTNSLDETLNDLNEVINIQNNKNVFIQTLAIKEYISKAKKILHKEITSSKAKIIENLPEDLKIDFNPAYLESIFLNLISNAIKYRHPKRYPVIHITFEEDASYKIIYIKDNGIGIDLQRYRKDIFGMYKKFTDHKDARGLGLFVSKNQIEAMGGSIKVESSLGEGSTFTLYFSKEI</sequence>
<dbReference type="EMBL" id="VIAR01000008">
    <property type="protein sequence ID" value="TQD38509.1"/>
    <property type="molecule type" value="Genomic_DNA"/>
</dbReference>
<dbReference type="PANTHER" id="PTHR43304:SF1">
    <property type="entry name" value="PAC DOMAIN-CONTAINING PROTEIN"/>
    <property type="match status" value="1"/>
</dbReference>
<dbReference type="CDD" id="cd00130">
    <property type="entry name" value="PAS"/>
    <property type="match status" value="1"/>
</dbReference>
<dbReference type="SMART" id="SM01079">
    <property type="entry name" value="CHASE"/>
    <property type="match status" value="1"/>
</dbReference>
<evidence type="ECO:0000256" key="6">
    <source>
        <dbReference type="ARBA" id="ARBA00022692"/>
    </source>
</evidence>
<evidence type="ECO:0000256" key="3">
    <source>
        <dbReference type="ARBA" id="ARBA00012438"/>
    </source>
</evidence>
<dbReference type="GO" id="GO:0000155">
    <property type="term" value="F:phosphorelay sensor kinase activity"/>
    <property type="evidence" value="ECO:0007669"/>
    <property type="project" value="InterPro"/>
</dbReference>
<gene>
    <name evidence="15" type="ORF">FKR84_08805</name>
</gene>
<organism evidence="15 16">
    <name type="scientific">Haloflavibacter putidus</name>
    <dbReference type="NCBI Taxonomy" id="2576776"/>
    <lineage>
        <taxon>Bacteria</taxon>
        <taxon>Pseudomonadati</taxon>
        <taxon>Bacteroidota</taxon>
        <taxon>Flavobacteriia</taxon>
        <taxon>Flavobacteriales</taxon>
        <taxon>Flavobacteriaceae</taxon>
        <taxon>Haloflavibacter</taxon>
    </lineage>
</organism>
<keyword evidence="16" id="KW-1185">Reference proteome</keyword>
<evidence type="ECO:0000313" key="16">
    <source>
        <dbReference type="Proteomes" id="UP000317169"/>
    </source>
</evidence>
<dbReference type="Proteomes" id="UP000317169">
    <property type="component" value="Unassembled WGS sequence"/>
</dbReference>
<dbReference type="GO" id="GO:0016020">
    <property type="term" value="C:membrane"/>
    <property type="evidence" value="ECO:0007669"/>
    <property type="project" value="UniProtKB-SubCell"/>
</dbReference>
<dbReference type="Gene3D" id="2.10.70.100">
    <property type="match status" value="1"/>
</dbReference>
<keyword evidence="8 10" id="KW-1133">Transmembrane helix</keyword>
<dbReference type="SMART" id="SM00387">
    <property type="entry name" value="HATPase_c"/>
    <property type="match status" value="1"/>
</dbReference>
<comment type="caution">
    <text evidence="15">The sequence shown here is derived from an EMBL/GenBank/DDBJ whole genome shotgun (WGS) entry which is preliminary data.</text>
</comment>
<protein>
    <recommendedName>
        <fullName evidence="3">histidine kinase</fullName>
        <ecNumber evidence="3">2.7.13.3</ecNumber>
    </recommendedName>
</protein>
<evidence type="ECO:0000259" key="11">
    <source>
        <dbReference type="PROSITE" id="PS50109"/>
    </source>
</evidence>
<dbReference type="InterPro" id="IPR052162">
    <property type="entry name" value="Sensor_kinase/Photoreceptor"/>
</dbReference>
<comment type="subcellular location">
    <subcellularLocation>
        <location evidence="2">Membrane</location>
    </subcellularLocation>
</comment>
<dbReference type="InterPro" id="IPR000700">
    <property type="entry name" value="PAS-assoc_C"/>
</dbReference>
<evidence type="ECO:0000256" key="2">
    <source>
        <dbReference type="ARBA" id="ARBA00004370"/>
    </source>
</evidence>
<dbReference type="NCBIfam" id="TIGR00229">
    <property type="entry name" value="sensory_box"/>
    <property type="match status" value="1"/>
</dbReference>
<feature type="domain" description="Histidine kinase" evidence="11">
    <location>
        <begin position="563"/>
        <end position="776"/>
    </location>
</feature>
<name>A0A507ZMM1_9FLAO</name>
<evidence type="ECO:0000259" key="12">
    <source>
        <dbReference type="PROSITE" id="PS50112"/>
    </source>
</evidence>
<comment type="catalytic activity">
    <reaction evidence="1">
        <text>ATP + protein L-histidine = ADP + protein N-phospho-L-histidine.</text>
        <dbReference type="EC" id="2.7.13.3"/>
    </reaction>
</comment>
<evidence type="ECO:0000256" key="4">
    <source>
        <dbReference type="ARBA" id="ARBA00022553"/>
    </source>
</evidence>
<dbReference type="OrthoDB" id="5522855at2"/>
<dbReference type="InterPro" id="IPR013655">
    <property type="entry name" value="PAS_fold_3"/>
</dbReference>
<feature type="domain" description="PAS" evidence="12">
    <location>
        <begin position="446"/>
        <end position="490"/>
    </location>
</feature>
<dbReference type="SUPFAM" id="SSF47384">
    <property type="entry name" value="Homodimeric domain of signal transducing histidine kinase"/>
    <property type="match status" value="1"/>
</dbReference>
<dbReference type="Pfam" id="PF03924">
    <property type="entry name" value="CHASE"/>
    <property type="match status" value="1"/>
</dbReference>
<keyword evidence="6 10" id="KW-0812">Transmembrane</keyword>
<dbReference type="AlphaFoldDB" id="A0A507ZMM1"/>
<dbReference type="InterPro" id="IPR036097">
    <property type="entry name" value="HisK_dim/P_sf"/>
</dbReference>
<dbReference type="SUPFAM" id="SSF55874">
    <property type="entry name" value="ATPase domain of HSP90 chaperone/DNA topoisomerase II/histidine kinase"/>
    <property type="match status" value="1"/>
</dbReference>
<dbReference type="PROSITE" id="PS50839">
    <property type="entry name" value="CHASE"/>
    <property type="match status" value="1"/>
</dbReference>